<evidence type="ECO:0000259" key="7">
    <source>
        <dbReference type="Pfam" id="PF06305"/>
    </source>
</evidence>
<keyword evidence="1" id="KW-1003">Cell membrane</keyword>
<gene>
    <name evidence="8" type="ORF">ACFSHS_15200</name>
</gene>
<sequence length="133" mass="13434">MTTPDPRPAGVPGSDPTLGAPGSAPSGTSAGPGSQASPSGPVPTTPPSESRQPAARRTGRTIGRTLALALLVFVTVVLVLFVVFNTQTVDISLVFTDVQAPLVVALLIAAALGGAVVGLLDALMTVRGRRRNR</sequence>
<reference evidence="9" key="1">
    <citation type="journal article" date="2019" name="Int. J. Syst. Evol. Microbiol.">
        <title>The Global Catalogue of Microorganisms (GCM) 10K type strain sequencing project: providing services to taxonomists for standard genome sequencing and annotation.</title>
        <authorList>
            <consortium name="The Broad Institute Genomics Platform"/>
            <consortium name="The Broad Institute Genome Sequencing Center for Infectious Disease"/>
            <person name="Wu L."/>
            <person name="Ma J."/>
        </authorList>
    </citation>
    <scope>NUCLEOTIDE SEQUENCE [LARGE SCALE GENOMIC DNA]</scope>
    <source>
        <strain evidence="9">JCM 3338</strain>
    </source>
</reference>
<keyword evidence="2 6" id="KW-0812">Transmembrane</keyword>
<evidence type="ECO:0000256" key="3">
    <source>
        <dbReference type="ARBA" id="ARBA00022989"/>
    </source>
</evidence>
<keyword evidence="3 6" id="KW-1133">Transmembrane helix</keyword>
<protein>
    <submittedName>
        <fullName evidence="8">LapA family protein</fullName>
    </submittedName>
</protein>
<dbReference type="EMBL" id="JBHUHP010000015">
    <property type="protein sequence ID" value="MFD2092922.1"/>
    <property type="molecule type" value="Genomic_DNA"/>
</dbReference>
<dbReference type="Pfam" id="PF06305">
    <property type="entry name" value="LapA_dom"/>
    <property type="match status" value="1"/>
</dbReference>
<evidence type="ECO:0000256" key="6">
    <source>
        <dbReference type="SAM" id="Phobius"/>
    </source>
</evidence>
<dbReference type="InterPro" id="IPR010445">
    <property type="entry name" value="LapA_dom"/>
</dbReference>
<keyword evidence="9" id="KW-1185">Reference proteome</keyword>
<organism evidence="8 9">
    <name type="scientific">Blastococcus deserti</name>
    <dbReference type="NCBI Taxonomy" id="2259033"/>
    <lineage>
        <taxon>Bacteria</taxon>
        <taxon>Bacillati</taxon>
        <taxon>Actinomycetota</taxon>
        <taxon>Actinomycetes</taxon>
        <taxon>Geodermatophilales</taxon>
        <taxon>Geodermatophilaceae</taxon>
        <taxon>Blastococcus</taxon>
    </lineage>
</organism>
<feature type="transmembrane region" description="Helical" evidence="6">
    <location>
        <begin position="66"/>
        <end position="84"/>
    </location>
</feature>
<evidence type="ECO:0000256" key="5">
    <source>
        <dbReference type="SAM" id="MobiDB-lite"/>
    </source>
</evidence>
<evidence type="ECO:0000256" key="4">
    <source>
        <dbReference type="ARBA" id="ARBA00023136"/>
    </source>
</evidence>
<evidence type="ECO:0000313" key="8">
    <source>
        <dbReference type="EMBL" id="MFD2092922.1"/>
    </source>
</evidence>
<feature type="region of interest" description="Disordered" evidence="5">
    <location>
        <begin position="1"/>
        <end position="58"/>
    </location>
</feature>
<evidence type="ECO:0000256" key="2">
    <source>
        <dbReference type="ARBA" id="ARBA00022692"/>
    </source>
</evidence>
<feature type="domain" description="Lipopolysaccharide assembly protein A" evidence="7">
    <location>
        <begin position="85"/>
        <end position="133"/>
    </location>
</feature>
<name>A0ABW4XCP3_9ACTN</name>
<feature type="transmembrane region" description="Helical" evidence="6">
    <location>
        <begin position="104"/>
        <end position="124"/>
    </location>
</feature>
<dbReference type="Proteomes" id="UP001597402">
    <property type="component" value="Unassembled WGS sequence"/>
</dbReference>
<proteinExistence type="predicted"/>
<evidence type="ECO:0000256" key="1">
    <source>
        <dbReference type="ARBA" id="ARBA00022475"/>
    </source>
</evidence>
<feature type="compositionally biased region" description="Low complexity" evidence="5">
    <location>
        <begin position="19"/>
        <end position="39"/>
    </location>
</feature>
<evidence type="ECO:0000313" key="9">
    <source>
        <dbReference type="Proteomes" id="UP001597402"/>
    </source>
</evidence>
<comment type="caution">
    <text evidence="8">The sequence shown here is derived from an EMBL/GenBank/DDBJ whole genome shotgun (WGS) entry which is preliminary data.</text>
</comment>
<accession>A0ABW4XCP3</accession>
<dbReference type="RefSeq" id="WP_376877757.1">
    <property type="nucleotide sequence ID" value="NZ_JBHUHP010000015.1"/>
</dbReference>
<keyword evidence="4 6" id="KW-0472">Membrane</keyword>